<keyword evidence="9" id="KW-1185">Reference proteome</keyword>
<keyword evidence="6" id="KW-0460">Magnesium</keyword>
<proteinExistence type="predicted"/>
<dbReference type="SUPFAM" id="SSF56112">
    <property type="entry name" value="Protein kinase-like (PK-like)"/>
    <property type="match status" value="1"/>
</dbReference>
<dbReference type="Proteomes" id="UP000187209">
    <property type="component" value="Unassembled WGS sequence"/>
</dbReference>
<dbReference type="Pfam" id="PF00069">
    <property type="entry name" value="Pkinase"/>
    <property type="match status" value="1"/>
</dbReference>
<name>A0A1R2AYF1_9CILI</name>
<dbReference type="PANTHER" id="PTHR48016:SF56">
    <property type="entry name" value="MAPKK KINASE"/>
    <property type="match status" value="1"/>
</dbReference>
<dbReference type="GO" id="GO:0046872">
    <property type="term" value="F:metal ion binding"/>
    <property type="evidence" value="ECO:0007669"/>
    <property type="project" value="UniProtKB-KW"/>
</dbReference>
<keyword evidence="1" id="KW-0808">Transferase</keyword>
<keyword evidence="3" id="KW-0418">Kinase</keyword>
<evidence type="ECO:0000313" key="9">
    <source>
        <dbReference type="Proteomes" id="UP000187209"/>
    </source>
</evidence>
<dbReference type="InterPro" id="IPR000719">
    <property type="entry name" value="Prot_kinase_dom"/>
</dbReference>
<evidence type="ECO:0000256" key="1">
    <source>
        <dbReference type="ARBA" id="ARBA00022679"/>
    </source>
</evidence>
<evidence type="ECO:0000256" key="3">
    <source>
        <dbReference type="ARBA" id="ARBA00022777"/>
    </source>
</evidence>
<accession>A0A1R2AYF1</accession>
<feature type="binding site" evidence="6">
    <location>
        <position position="163"/>
    </location>
    <ligand>
        <name>Mg(2+)</name>
        <dbReference type="ChEBI" id="CHEBI:18420"/>
    </ligand>
</feature>
<keyword evidence="2" id="KW-0547">Nucleotide-binding</keyword>
<evidence type="ECO:0000259" key="7">
    <source>
        <dbReference type="PROSITE" id="PS50011"/>
    </source>
</evidence>
<reference evidence="8 9" key="1">
    <citation type="submission" date="2016-11" db="EMBL/GenBank/DDBJ databases">
        <title>The macronuclear genome of Stentor coeruleus: a giant cell with tiny introns.</title>
        <authorList>
            <person name="Slabodnick M."/>
            <person name="Ruby J.G."/>
            <person name="Reiff S.B."/>
            <person name="Swart E.C."/>
            <person name="Gosai S."/>
            <person name="Prabakaran S."/>
            <person name="Witkowska E."/>
            <person name="Larue G.E."/>
            <person name="Fisher S."/>
            <person name="Freeman R.M."/>
            <person name="Gunawardena J."/>
            <person name="Chu W."/>
            <person name="Stover N.A."/>
            <person name="Gregory B.D."/>
            <person name="Nowacki M."/>
            <person name="Derisi J."/>
            <person name="Roy S.W."/>
            <person name="Marshall W.F."/>
            <person name="Sood P."/>
        </authorList>
    </citation>
    <scope>NUCLEOTIDE SEQUENCE [LARGE SCALE GENOMIC DNA]</scope>
    <source>
        <strain evidence="8">WM001</strain>
    </source>
</reference>
<gene>
    <name evidence="8" type="ORF">SteCoe_32692</name>
</gene>
<keyword evidence="4" id="KW-0067">ATP-binding</keyword>
<protein>
    <recommendedName>
        <fullName evidence="7">Protein kinase domain-containing protein</fullName>
    </recommendedName>
</protein>
<dbReference type="GO" id="GO:0004672">
    <property type="term" value="F:protein kinase activity"/>
    <property type="evidence" value="ECO:0007669"/>
    <property type="project" value="InterPro"/>
</dbReference>
<evidence type="ECO:0000313" key="8">
    <source>
        <dbReference type="EMBL" id="OMJ69551.1"/>
    </source>
</evidence>
<dbReference type="InterPro" id="IPR011009">
    <property type="entry name" value="Kinase-like_dom_sf"/>
</dbReference>
<organism evidence="8 9">
    <name type="scientific">Stentor coeruleus</name>
    <dbReference type="NCBI Taxonomy" id="5963"/>
    <lineage>
        <taxon>Eukaryota</taxon>
        <taxon>Sar</taxon>
        <taxon>Alveolata</taxon>
        <taxon>Ciliophora</taxon>
        <taxon>Postciliodesmatophora</taxon>
        <taxon>Heterotrichea</taxon>
        <taxon>Heterotrichida</taxon>
        <taxon>Stentoridae</taxon>
        <taxon>Stentor</taxon>
    </lineage>
</organism>
<dbReference type="PROSITE" id="PS00108">
    <property type="entry name" value="PROTEIN_KINASE_ST"/>
    <property type="match status" value="1"/>
</dbReference>
<dbReference type="SMART" id="SM00220">
    <property type="entry name" value="S_TKc"/>
    <property type="match status" value="1"/>
</dbReference>
<keyword evidence="6" id="KW-0479">Metal-binding</keyword>
<dbReference type="PANTHER" id="PTHR48016">
    <property type="entry name" value="MAP KINASE KINASE KINASE SSK2-RELATED-RELATED"/>
    <property type="match status" value="1"/>
</dbReference>
<feature type="active site" description="Proton acceptor" evidence="5">
    <location>
        <position position="158"/>
    </location>
</feature>
<dbReference type="AlphaFoldDB" id="A0A1R2AYF1"/>
<dbReference type="PROSITE" id="PS50011">
    <property type="entry name" value="PROTEIN_KINASE_DOM"/>
    <property type="match status" value="1"/>
</dbReference>
<dbReference type="GO" id="GO:0005524">
    <property type="term" value="F:ATP binding"/>
    <property type="evidence" value="ECO:0007669"/>
    <property type="project" value="UniProtKB-KW"/>
</dbReference>
<evidence type="ECO:0000256" key="5">
    <source>
        <dbReference type="PIRSR" id="PIRSR000615-1"/>
    </source>
</evidence>
<dbReference type="CDD" id="cd06606">
    <property type="entry name" value="STKc_MAPKKK"/>
    <property type="match status" value="1"/>
</dbReference>
<feature type="domain" description="Protein kinase" evidence="7">
    <location>
        <begin position="31"/>
        <end position="295"/>
    </location>
</feature>
<dbReference type="PRINTS" id="PR00109">
    <property type="entry name" value="TYRKINASE"/>
</dbReference>
<dbReference type="InterPro" id="IPR008271">
    <property type="entry name" value="Ser/Thr_kinase_AS"/>
</dbReference>
<dbReference type="InterPro" id="IPR001245">
    <property type="entry name" value="Ser-Thr/Tyr_kinase_cat_dom"/>
</dbReference>
<comment type="caution">
    <text evidence="8">The sequence shown here is derived from an EMBL/GenBank/DDBJ whole genome shotgun (WGS) entry which is preliminary data.</text>
</comment>
<evidence type="ECO:0000256" key="2">
    <source>
        <dbReference type="ARBA" id="ARBA00022741"/>
    </source>
</evidence>
<dbReference type="EMBL" id="MPUH01001184">
    <property type="protein sequence ID" value="OMJ69551.1"/>
    <property type="molecule type" value="Genomic_DNA"/>
</dbReference>
<dbReference type="InterPro" id="IPR050538">
    <property type="entry name" value="MAP_kinase_kinase_kinase"/>
</dbReference>
<evidence type="ECO:0000256" key="6">
    <source>
        <dbReference type="PIRSR" id="PIRSR000615-3"/>
    </source>
</evidence>
<dbReference type="OrthoDB" id="285405at2759"/>
<dbReference type="Gene3D" id="1.10.510.10">
    <property type="entry name" value="Transferase(Phosphotransferase) domain 1"/>
    <property type="match status" value="1"/>
</dbReference>
<sequence>MGSCCFKKSTLAVPINNDAGDGTLPLRVPKWKRGALIGEGAYGKVYECLNLETGELHAVKHIELLGTPEQIYREVYFLKKEIFMLKNLYHKNIVQYLYTEINNDCNGVDIMMEYVSGGSMRHLLNKFGKFEEPMACLYINQVLEGLKYLHSQGIVHRDIKSANILVTQDGIIKLSDFGASKKLKSDFIGDKEDLCRSLKGSPYWMAPEIARRSGHSFAADIWSVGCVMIEMLTGSPPWSSVSRAVKDVMELITSGQTPPLPLGVSLECKKFIEECLQVDPTKRPTAGALLSHEFLKERMNFDNNSLTQAKNLYN</sequence>
<feature type="binding site" evidence="6">
    <location>
        <position position="176"/>
    </location>
    <ligand>
        <name>Mg(2+)</name>
        <dbReference type="ChEBI" id="CHEBI:18420"/>
    </ligand>
</feature>
<evidence type="ECO:0000256" key="4">
    <source>
        <dbReference type="ARBA" id="ARBA00022840"/>
    </source>
</evidence>